<dbReference type="PROSITE" id="PS51257">
    <property type="entry name" value="PROKAR_LIPOPROTEIN"/>
    <property type="match status" value="1"/>
</dbReference>
<dbReference type="Proteomes" id="UP000622475">
    <property type="component" value="Unassembled WGS sequence"/>
</dbReference>
<evidence type="ECO:0000313" key="2">
    <source>
        <dbReference type="EMBL" id="MBE9663364.1"/>
    </source>
</evidence>
<evidence type="ECO:0000313" key="3">
    <source>
        <dbReference type="Proteomes" id="UP000622475"/>
    </source>
</evidence>
<name>A0A929PXP4_9SPHI</name>
<proteinExistence type="predicted"/>
<dbReference type="EMBL" id="JADFFL010000006">
    <property type="protein sequence ID" value="MBE9663364.1"/>
    <property type="molecule type" value="Genomic_DNA"/>
</dbReference>
<sequence length="216" mass="24236">MKKVTLYQLLFMALPLTLSACRQRSNNTNQQKPDTITDSVGRPLATNDQWIFKNIADQKVYFKNNKSFTTNLYDLEYIGQLSAGTKAPFLILAGRQCKECDANISIYVWSPDDGPMKGEAEQVRYSYPGGMTDIVNGSTVFESRMFYGKCLPGNADQVIWLQKDLIEGSGYKYSKITLSVVNGQVQEEIKVIDVSTFENDLPKCKELPGVTTTEEP</sequence>
<dbReference type="RefSeq" id="WP_194112598.1">
    <property type="nucleotide sequence ID" value="NZ_JADFFL010000006.1"/>
</dbReference>
<accession>A0A929PXP4</accession>
<evidence type="ECO:0000256" key="1">
    <source>
        <dbReference type="SAM" id="SignalP"/>
    </source>
</evidence>
<protein>
    <recommendedName>
        <fullName evidence="4">Lipoprotein</fullName>
    </recommendedName>
</protein>
<evidence type="ECO:0008006" key="4">
    <source>
        <dbReference type="Google" id="ProtNLM"/>
    </source>
</evidence>
<gene>
    <name evidence="2" type="ORF">IRJ16_15865</name>
</gene>
<reference evidence="2" key="1">
    <citation type="submission" date="2020-10" db="EMBL/GenBank/DDBJ databases">
        <title>Mucilaginibacter mali sp. nov., isolated from rhizosphere soil of apple orchard.</title>
        <authorList>
            <person name="Lee J.-S."/>
            <person name="Kim H.S."/>
            <person name="Kim J.-S."/>
        </authorList>
    </citation>
    <scope>NUCLEOTIDE SEQUENCE</scope>
    <source>
        <strain evidence="2">KCTC 22746</strain>
    </source>
</reference>
<organism evidence="2 3">
    <name type="scientific">Mucilaginibacter myungsuensis</name>
    <dbReference type="NCBI Taxonomy" id="649104"/>
    <lineage>
        <taxon>Bacteria</taxon>
        <taxon>Pseudomonadati</taxon>
        <taxon>Bacteroidota</taxon>
        <taxon>Sphingobacteriia</taxon>
        <taxon>Sphingobacteriales</taxon>
        <taxon>Sphingobacteriaceae</taxon>
        <taxon>Mucilaginibacter</taxon>
    </lineage>
</organism>
<keyword evidence="1" id="KW-0732">Signal</keyword>
<keyword evidence="3" id="KW-1185">Reference proteome</keyword>
<feature type="chain" id="PRO_5036678694" description="Lipoprotein" evidence="1">
    <location>
        <begin position="21"/>
        <end position="216"/>
    </location>
</feature>
<comment type="caution">
    <text evidence="2">The sequence shown here is derived from an EMBL/GenBank/DDBJ whole genome shotgun (WGS) entry which is preliminary data.</text>
</comment>
<feature type="signal peptide" evidence="1">
    <location>
        <begin position="1"/>
        <end position="20"/>
    </location>
</feature>
<dbReference type="AlphaFoldDB" id="A0A929PXP4"/>